<comment type="caution">
    <text evidence="1">The sequence shown here is derived from an EMBL/GenBank/DDBJ whole genome shotgun (WGS) entry which is preliminary data.</text>
</comment>
<gene>
    <name evidence="1" type="ORF">A1356_16100</name>
</gene>
<organism evidence="1 2">
    <name type="scientific">Methylomonas koyamae</name>
    <dbReference type="NCBI Taxonomy" id="702114"/>
    <lineage>
        <taxon>Bacteria</taxon>
        <taxon>Pseudomonadati</taxon>
        <taxon>Pseudomonadota</taxon>
        <taxon>Gammaproteobacteria</taxon>
        <taxon>Methylococcales</taxon>
        <taxon>Methylococcaceae</taxon>
        <taxon>Methylomonas</taxon>
    </lineage>
</organism>
<accession>A0AA91I4F3</accession>
<dbReference type="Proteomes" id="UP000077734">
    <property type="component" value="Unassembled WGS sequence"/>
</dbReference>
<dbReference type="RefSeq" id="WP_157199141.1">
    <property type="nucleotide sequence ID" value="NZ_AP019778.1"/>
</dbReference>
<reference evidence="1 2" key="1">
    <citation type="submission" date="2016-03" db="EMBL/GenBank/DDBJ databases">
        <authorList>
            <person name="Heylen K."/>
            <person name="De Vos P."/>
            <person name="Vekeman B."/>
        </authorList>
    </citation>
    <scope>NUCLEOTIDE SEQUENCE [LARGE SCALE GENOMIC DNA]</scope>
    <source>
        <strain evidence="1 2">R-49807</strain>
    </source>
</reference>
<keyword evidence="2" id="KW-1185">Reference proteome</keyword>
<dbReference type="EMBL" id="LUUL01000093">
    <property type="protein sequence ID" value="OAI24206.1"/>
    <property type="molecule type" value="Genomic_DNA"/>
</dbReference>
<protein>
    <submittedName>
        <fullName evidence="1">Uncharacterized protein</fullName>
    </submittedName>
</protein>
<sequence>MNPIMTRLVNWVKWLDRIIDPPPKPRSQPEPKPMAILVGPGKRHFDLYRKILEELNDAEVGVLTKLRDPQVAGPLLARIRALRQETIVEIAPQLGLDVERELKSNNVFHLPSDRTRLH</sequence>
<evidence type="ECO:0000313" key="2">
    <source>
        <dbReference type="Proteomes" id="UP000077734"/>
    </source>
</evidence>
<name>A0AA91I4F3_9GAMM</name>
<evidence type="ECO:0000313" key="1">
    <source>
        <dbReference type="EMBL" id="OAI24206.1"/>
    </source>
</evidence>
<proteinExistence type="predicted"/>
<dbReference type="AlphaFoldDB" id="A0AA91I4F3"/>